<dbReference type="Pfam" id="PF00057">
    <property type="entry name" value="Ldl_recept_a"/>
    <property type="match status" value="4"/>
</dbReference>
<dbReference type="AlphaFoldDB" id="A0A8J2PHD3"/>
<gene>
    <name evidence="5" type="ORF">AFUS01_LOCUS39997</name>
</gene>
<dbReference type="OrthoDB" id="6744641at2759"/>
<comment type="caution">
    <text evidence="4">Lacks conserved residue(s) required for the propagation of feature annotation.</text>
</comment>
<feature type="disulfide bond" evidence="4">
    <location>
        <begin position="115"/>
        <end position="133"/>
    </location>
</feature>
<reference evidence="5" key="1">
    <citation type="submission" date="2021-06" db="EMBL/GenBank/DDBJ databases">
        <authorList>
            <person name="Hodson N. C."/>
            <person name="Mongue J. A."/>
            <person name="Jaron S. K."/>
        </authorList>
    </citation>
    <scope>NUCLEOTIDE SEQUENCE</scope>
</reference>
<dbReference type="InterPro" id="IPR023415">
    <property type="entry name" value="LDLR_class-A_CS"/>
</dbReference>
<keyword evidence="3 4" id="KW-1015">Disulfide bond</keyword>
<feature type="disulfide bond" evidence="4">
    <location>
        <begin position="149"/>
        <end position="161"/>
    </location>
</feature>
<comment type="caution">
    <text evidence="5">The sequence shown here is derived from an EMBL/GenBank/DDBJ whole genome shotgun (WGS) entry which is preliminary data.</text>
</comment>
<evidence type="ECO:0000256" key="3">
    <source>
        <dbReference type="ARBA" id="ARBA00023157"/>
    </source>
</evidence>
<evidence type="ECO:0000256" key="4">
    <source>
        <dbReference type="PROSITE-ProRule" id="PRU00124"/>
    </source>
</evidence>
<evidence type="ECO:0000313" key="6">
    <source>
        <dbReference type="Proteomes" id="UP000708208"/>
    </source>
</evidence>
<dbReference type="GO" id="GO:0005886">
    <property type="term" value="C:plasma membrane"/>
    <property type="evidence" value="ECO:0007669"/>
    <property type="project" value="TreeGrafter"/>
</dbReference>
<evidence type="ECO:0000256" key="2">
    <source>
        <dbReference type="ARBA" id="ARBA00022989"/>
    </source>
</evidence>
<proteinExistence type="predicted"/>
<feature type="disulfide bond" evidence="4">
    <location>
        <begin position="156"/>
        <end position="174"/>
    </location>
</feature>
<keyword evidence="1" id="KW-0812">Transmembrane</keyword>
<sequence length="239" mass="27095">MSSESHPRKDNPHETVSIKFENMPSLHHIRVHLNLIAFLLIITTFHLLETEARRLCGPNQFRCKNGRRCISALHVCDGVAHCKDSLDESAQLCAGNYTGLTKSMTSDCKPGMYRCRFGGCVNATQICDGHPDCLDGSDETNDLCRKNRCSPKHFRCDYGACIRNRLSCNGRADCLDGSDETREICHERSCPPDHYKCNYGACILKEKMCDKRYNCVDRSDEWEEQCKSKKSLQSKKTST</sequence>
<organism evidence="5 6">
    <name type="scientific">Allacma fusca</name>
    <dbReference type="NCBI Taxonomy" id="39272"/>
    <lineage>
        <taxon>Eukaryota</taxon>
        <taxon>Metazoa</taxon>
        <taxon>Ecdysozoa</taxon>
        <taxon>Arthropoda</taxon>
        <taxon>Hexapoda</taxon>
        <taxon>Collembola</taxon>
        <taxon>Symphypleona</taxon>
        <taxon>Sminthuridae</taxon>
        <taxon>Allacma</taxon>
    </lineage>
</organism>
<feature type="disulfide bond" evidence="4">
    <location>
        <begin position="190"/>
        <end position="202"/>
    </location>
</feature>
<evidence type="ECO:0000313" key="5">
    <source>
        <dbReference type="EMBL" id="CAG7830173.1"/>
    </source>
</evidence>
<dbReference type="PROSITE" id="PS01209">
    <property type="entry name" value="LDLRA_1"/>
    <property type="match status" value="2"/>
</dbReference>
<dbReference type="CDD" id="cd00112">
    <property type="entry name" value="LDLa"/>
    <property type="match status" value="4"/>
</dbReference>
<dbReference type="Proteomes" id="UP000708208">
    <property type="component" value="Unassembled WGS sequence"/>
</dbReference>
<keyword evidence="6" id="KW-1185">Reference proteome</keyword>
<protein>
    <submittedName>
        <fullName evidence="5">Uncharacterized protein</fullName>
    </submittedName>
</protein>
<dbReference type="SMART" id="SM00192">
    <property type="entry name" value="LDLa"/>
    <property type="match status" value="4"/>
</dbReference>
<keyword evidence="2" id="KW-0472">Membrane</keyword>
<dbReference type="PROSITE" id="PS50068">
    <property type="entry name" value="LDLRA_2"/>
    <property type="match status" value="4"/>
</dbReference>
<evidence type="ECO:0000256" key="1">
    <source>
        <dbReference type="ARBA" id="ARBA00022692"/>
    </source>
</evidence>
<name>A0A8J2PHD3_9HEXA</name>
<dbReference type="PANTHER" id="PTHR22722">
    <property type="entry name" value="LOW-DENSITY LIPOPROTEIN RECEPTOR-RELATED PROTEIN 2-RELATED"/>
    <property type="match status" value="1"/>
</dbReference>
<accession>A0A8J2PHD3</accession>
<dbReference type="EMBL" id="CAJVCH010554654">
    <property type="protein sequence ID" value="CAG7830173.1"/>
    <property type="molecule type" value="Genomic_DNA"/>
</dbReference>
<keyword evidence="2" id="KW-1133">Transmembrane helix</keyword>
<dbReference type="GO" id="GO:0043235">
    <property type="term" value="C:receptor complex"/>
    <property type="evidence" value="ECO:0007669"/>
    <property type="project" value="TreeGrafter"/>
</dbReference>
<dbReference type="InterPro" id="IPR002172">
    <property type="entry name" value="LDrepeatLR_classA_rpt"/>
</dbReference>
<feature type="disulfide bond" evidence="4">
    <location>
        <begin position="108"/>
        <end position="120"/>
    </location>
</feature>
<feature type="disulfide bond" evidence="4">
    <location>
        <begin position="197"/>
        <end position="215"/>
    </location>
</feature>
<dbReference type="InterPro" id="IPR051221">
    <property type="entry name" value="LDLR-related"/>
</dbReference>